<gene>
    <name evidence="1" type="ORF">DI586_09180</name>
</gene>
<protein>
    <submittedName>
        <fullName evidence="1">Uncharacterized protein</fullName>
    </submittedName>
</protein>
<sequence>SLKSTDQIFGLDYLFNALVPSVIARNFAYLGNKKKFLLYAGTAENNINSENALTTVFSLTFIADGAIRIGLIDKAHEHINNALKIAKTSGLTTLNFFLFSMLGYIEVINGNKQSIQKIINSIHAAEDEKRLGRLPHYYLYLIKARKHISPSVSSKRLAKYARKLALNNSEMWVYSELSRYL</sequence>
<dbReference type="Proteomes" id="UP000249739">
    <property type="component" value="Unassembled WGS sequence"/>
</dbReference>
<proteinExistence type="predicted"/>
<organism evidence="1 2">
    <name type="scientific">Micavibrio aeruginosavorus</name>
    <dbReference type="NCBI Taxonomy" id="349221"/>
    <lineage>
        <taxon>Bacteria</taxon>
        <taxon>Pseudomonadati</taxon>
        <taxon>Bdellovibrionota</taxon>
        <taxon>Bdellovibrionia</taxon>
        <taxon>Bdellovibrionales</taxon>
        <taxon>Pseudobdellovibrionaceae</taxon>
        <taxon>Micavibrio</taxon>
    </lineage>
</organism>
<evidence type="ECO:0000313" key="2">
    <source>
        <dbReference type="Proteomes" id="UP000249739"/>
    </source>
</evidence>
<name>A0A2W5HGF1_9BACT</name>
<comment type="caution">
    <text evidence="1">The sequence shown here is derived from an EMBL/GenBank/DDBJ whole genome shotgun (WGS) entry which is preliminary data.</text>
</comment>
<dbReference type="EMBL" id="QFOT01000117">
    <property type="protein sequence ID" value="PZP54682.1"/>
    <property type="molecule type" value="Genomic_DNA"/>
</dbReference>
<evidence type="ECO:0000313" key="1">
    <source>
        <dbReference type="EMBL" id="PZP54682.1"/>
    </source>
</evidence>
<accession>A0A2W5HGF1</accession>
<reference evidence="1 2" key="1">
    <citation type="submission" date="2017-08" db="EMBL/GenBank/DDBJ databases">
        <title>Infants hospitalized years apart are colonized by the same room-sourced microbial strains.</title>
        <authorList>
            <person name="Brooks B."/>
            <person name="Olm M.R."/>
            <person name="Firek B.A."/>
            <person name="Baker R."/>
            <person name="Thomas B.C."/>
            <person name="Morowitz M.J."/>
            <person name="Banfield J.F."/>
        </authorList>
    </citation>
    <scope>NUCLEOTIDE SEQUENCE [LARGE SCALE GENOMIC DNA]</scope>
    <source>
        <strain evidence="1">S2_006_000_R2_64</strain>
    </source>
</reference>
<dbReference type="AlphaFoldDB" id="A0A2W5HGF1"/>
<feature type="non-terminal residue" evidence="1">
    <location>
        <position position="1"/>
    </location>
</feature>